<keyword evidence="2" id="KW-1185">Reference proteome</keyword>
<dbReference type="InterPro" id="IPR023393">
    <property type="entry name" value="START-like_dom_sf"/>
</dbReference>
<protein>
    <submittedName>
        <fullName evidence="1">SRPBCC family protein</fullName>
    </submittedName>
</protein>
<gene>
    <name evidence="1" type="ORF">RM590_27490</name>
</gene>
<sequence length="135" mass="14887">MNTSIPDSRHISTHIDRPAQDVYDYASNPSHVPEWAAGLGSSIEETGGRWIADSPMGRVEVAFAPRNEFGVLDHDVTLPSGEVVHNPVRVIADDTGCEVVFTLRRRPGMSDDEFRRDADAVTADLATLKRLMERA</sequence>
<evidence type="ECO:0000313" key="1">
    <source>
        <dbReference type="EMBL" id="MDT0346302.1"/>
    </source>
</evidence>
<dbReference type="SUPFAM" id="SSF55961">
    <property type="entry name" value="Bet v1-like"/>
    <property type="match status" value="1"/>
</dbReference>
<dbReference type="Proteomes" id="UP001183246">
    <property type="component" value="Unassembled WGS sequence"/>
</dbReference>
<organism evidence="1 2">
    <name type="scientific">Streptomyces litchfieldiae</name>
    <dbReference type="NCBI Taxonomy" id="3075543"/>
    <lineage>
        <taxon>Bacteria</taxon>
        <taxon>Bacillati</taxon>
        <taxon>Actinomycetota</taxon>
        <taxon>Actinomycetes</taxon>
        <taxon>Kitasatosporales</taxon>
        <taxon>Streptomycetaceae</taxon>
        <taxon>Streptomyces</taxon>
    </lineage>
</organism>
<dbReference type="RefSeq" id="WP_311707422.1">
    <property type="nucleotide sequence ID" value="NZ_JAVREL010000019.1"/>
</dbReference>
<evidence type="ECO:0000313" key="2">
    <source>
        <dbReference type="Proteomes" id="UP001183246"/>
    </source>
</evidence>
<proteinExistence type="predicted"/>
<reference evidence="2" key="1">
    <citation type="submission" date="2023-07" db="EMBL/GenBank/DDBJ databases">
        <title>30 novel species of actinomycetes from the DSMZ collection.</title>
        <authorList>
            <person name="Nouioui I."/>
        </authorList>
    </citation>
    <scope>NUCLEOTIDE SEQUENCE [LARGE SCALE GENOMIC DNA]</scope>
    <source>
        <strain evidence="2">DSM 44938</strain>
    </source>
</reference>
<dbReference type="InterPro" id="IPR019587">
    <property type="entry name" value="Polyketide_cyclase/dehydratase"/>
</dbReference>
<comment type="caution">
    <text evidence="1">The sequence shown here is derived from an EMBL/GenBank/DDBJ whole genome shotgun (WGS) entry which is preliminary data.</text>
</comment>
<dbReference type="EMBL" id="JAVREL010000019">
    <property type="protein sequence ID" value="MDT0346302.1"/>
    <property type="molecule type" value="Genomic_DNA"/>
</dbReference>
<name>A0ABU2MY57_9ACTN</name>
<dbReference type="Pfam" id="PF10604">
    <property type="entry name" value="Polyketide_cyc2"/>
    <property type="match status" value="1"/>
</dbReference>
<accession>A0ABU2MY57</accession>
<dbReference type="Gene3D" id="3.30.530.20">
    <property type="match status" value="1"/>
</dbReference>